<dbReference type="AlphaFoldDB" id="A0A223E8U7"/>
<evidence type="ECO:0000313" key="1">
    <source>
        <dbReference type="EMBL" id="ASS91676.1"/>
    </source>
</evidence>
<dbReference type="Proteomes" id="UP000214606">
    <property type="component" value="Chromosome"/>
</dbReference>
<accession>A0A223E8U7</accession>
<organism evidence="1 2">
    <name type="scientific">Aeribacillus pallidus</name>
    <dbReference type="NCBI Taxonomy" id="33936"/>
    <lineage>
        <taxon>Bacteria</taxon>
        <taxon>Bacillati</taxon>
        <taxon>Bacillota</taxon>
        <taxon>Bacilli</taxon>
        <taxon>Bacillales</taxon>
        <taxon>Bacillaceae</taxon>
        <taxon>Aeribacillus</taxon>
    </lineage>
</organism>
<reference evidence="1 2" key="1">
    <citation type="submission" date="2016-10" db="EMBL/GenBank/DDBJ databases">
        <title>The whole genome sequencing and assembly of Aeribacillus pallidus KCTC3564 strain.</title>
        <authorList>
            <person name="Lee Y.-J."/>
            <person name="Park M.-K."/>
            <person name="Yi H."/>
            <person name="Bahn Y.-S."/>
            <person name="Kim J.F."/>
            <person name="Lee D.-W."/>
        </authorList>
    </citation>
    <scope>NUCLEOTIDE SEQUENCE [LARGE SCALE GENOMIC DNA]</scope>
    <source>
        <strain evidence="1 2">KCTC3564</strain>
    </source>
</reference>
<proteinExistence type="predicted"/>
<dbReference type="EMBL" id="CP017703">
    <property type="protein sequence ID" value="ASS91676.1"/>
    <property type="molecule type" value="Genomic_DNA"/>
</dbReference>
<sequence>MPPFSYIFNTLCKNMCLKIKKTLTRHSQIRKLLSAEYKQKPVFFIPLGKMIIFLQTHLNR</sequence>
<dbReference type="KEGG" id="apak:AP3564_16820"/>
<gene>
    <name evidence="1" type="ORF">AP3564_16820</name>
</gene>
<protein>
    <submittedName>
        <fullName evidence="1">Uncharacterized protein</fullName>
    </submittedName>
</protein>
<name>A0A223E8U7_9BACI</name>
<evidence type="ECO:0000313" key="2">
    <source>
        <dbReference type="Proteomes" id="UP000214606"/>
    </source>
</evidence>